<feature type="binding site" evidence="6">
    <location>
        <position position="88"/>
    </location>
    <ligand>
        <name>ATP</name>
        <dbReference type="ChEBI" id="CHEBI:30616"/>
    </ligand>
</feature>
<keyword evidence="3 6" id="KW-0547">Nucleotide-binding</keyword>
<reference evidence="9 10" key="1">
    <citation type="submission" date="2019-02" db="EMBL/GenBank/DDBJ databases">
        <title>Deep-cultivation of Planctomycetes and their phenomic and genomic characterization uncovers novel biology.</title>
        <authorList>
            <person name="Wiegand S."/>
            <person name="Jogler M."/>
            <person name="Boedeker C."/>
            <person name="Pinto D."/>
            <person name="Vollmers J."/>
            <person name="Rivas-Marin E."/>
            <person name="Kohn T."/>
            <person name="Peeters S.H."/>
            <person name="Heuer A."/>
            <person name="Rast P."/>
            <person name="Oberbeckmann S."/>
            <person name="Bunk B."/>
            <person name="Jeske O."/>
            <person name="Meyerdierks A."/>
            <person name="Storesund J.E."/>
            <person name="Kallscheuer N."/>
            <person name="Luecker S."/>
            <person name="Lage O.M."/>
            <person name="Pohl T."/>
            <person name="Merkel B.J."/>
            <person name="Hornburger P."/>
            <person name="Mueller R.-W."/>
            <person name="Bruemmer F."/>
            <person name="Labrenz M."/>
            <person name="Spormann A.M."/>
            <person name="Op den Camp H."/>
            <person name="Overmann J."/>
            <person name="Amann R."/>
            <person name="Jetten M.S.M."/>
            <person name="Mascher T."/>
            <person name="Medema M.H."/>
            <person name="Devos D.P."/>
            <person name="Kaster A.-K."/>
            <person name="Ovreas L."/>
            <person name="Rohde M."/>
            <person name="Galperin M.Y."/>
            <person name="Jogler C."/>
        </authorList>
    </citation>
    <scope>NUCLEOTIDE SEQUENCE [LARGE SCALE GENOMIC DNA]</scope>
    <source>
        <strain evidence="9 10">FF011L</strain>
    </source>
</reference>
<gene>
    <name evidence="9" type="primary">pknA</name>
    <name evidence="9" type="ORF">FF011L_07140</name>
</gene>
<feature type="domain" description="Protein kinase" evidence="8">
    <location>
        <begin position="59"/>
        <end position="317"/>
    </location>
</feature>
<dbReference type="PROSITE" id="PS00107">
    <property type="entry name" value="PROTEIN_KINASE_ATP"/>
    <property type="match status" value="1"/>
</dbReference>
<keyword evidence="2 9" id="KW-0808">Transferase</keyword>
<dbReference type="GO" id="GO:0004674">
    <property type="term" value="F:protein serine/threonine kinase activity"/>
    <property type="evidence" value="ECO:0007669"/>
    <property type="project" value="UniProtKB-KW"/>
</dbReference>
<protein>
    <submittedName>
        <fullName evidence="9">Serine/threonine-protein kinase PknA</fullName>
        <ecNumber evidence="9">2.7.11.1</ecNumber>
    </submittedName>
</protein>
<evidence type="ECO:0000256" key="1">
    <source>
        <dbReference type="ARBA" id="ARBA00022527"/>
    </source>
</evidence>
<proteinExistence type="predicted"/>
<dbReference type="KEGG" id="rml:FF011L_07140"/>
<evidence type="ECO:0000256" key="3">
    <source>
        <dbReference type="ARBA" id="ARBA00022741"/>
    </source>
</evidence>
<dbReference type="PROSITE" id="PS50011">
    <property type="entry name" value="PROTEIN_KINASE_DOM"/>
    <property type="match status" value="1"/>
</dbReference>
<evidence type="ECO:0000256" key="4">
    <source>
        <dbReference type="ARBA" id="ARBA00022777"/>
    </source>
</evidence>
<name>A0A517MAS1_9BACT</name>
<keyword evidence="4 9" id="KW-0418">Kinase</keyword>
<keyword evidence="10" id="KW-1185">Reference proteome</keyword>
<dbReference type="CDD" id="cd14014">
    <property type="entry name" value="STKc_PknB_like"/>
    <property type="match status" value="1"/>
</dbReference>
<accession>A0A517MAS1</accession>
<dbReference type="InterPro" id="IPR011009">
    <property type="entry name" value="Kinase-like_dom_sf"/>
</dbReference>
<evidence type="ECO:0000259" key="8">
    <source>
        <dbReference type="PROSITE" id="PS50011"/>
    </source>
</evidence>
<dbReference type="InterPro" id="IPR041664">
    <property type="entry name" value="AAA_16"/>
</dbReference>
<dbReference type="InterPro" id="IPR008271">
    <property type="entry name" value="Ser/Thr_kinase_AS"/>
</dbReference>
<evidence type="ECO:0000313" key="9">
    <source>
        <dbReference type="EMBL" id="QDS91978.1"/>
    </source>
</evidence>
<dbReference type="EC" id="2.7.11.1" evidence="9"/>
<dbReference type="InterPro" id="IPR017441">
    <property type="entry name" value="Protein_kinase_ATP_BS"/>
</dbReference>
<evidence type="ECO:0000256" key="2">
    <source>
        <dbReference type="ARBA" id="ARBA00022679"/>
    </source>
</evidence>
<dbReference type="Proteomes" id="UP000320672">
    <property type="component" value="Chromosome"/>
</dbReference>
<keyword evidence="1" id="KW-0723">Serine/threonine-protein kinase</keyword>
<feature type="compositionally biased region" description="Acidic residues" evidence="7">
    <location>
        <begin position="16"/>
        <end position="34"/>
    </location>
</feature>
<dbReference type="Pfam" id="PF13191">
    <property type="entry name" value="AAA_16"/>
    <property type="match status" value="1"/>
</dbReference>
<dbReference type="SUPFAM" id="SSF56112">
    <property type="entry name" value="Protein kinase-like (PK-like)"/>
    <property type="match status" value="1"/>
</dbReference>
<dbReference type="Gene3D" id="1.10.510.10">
    <property type="entry name" value="Transferase(Phosphotransferase) domain 1"/>
    <property type="match status" value="1"/>
</dbReference>
<dbReference type="InterPro" id="IPR027417">
    <property type="entry name" value="P-loop_NTPase"/>
</dbReference>
<dbReference type="EMBL" id="CP036262">
    <property type="protein sequence ID" value="QDS91978.1"/>
    <property type="molecule type" value="Genomic_DNA"/>
</dbReference>
<keyword evidence="5 6" id="KW-0067">ATP-binding</keyword>
<dbReference type="InterPro" id="IPR000719">
    <property type="entry name" value="Prot_kinase_dom"/>
</dbReference>
<dbReference type="PANTHER" id="PTHR11584:SF369">
    <property type="entry name" value="MITOGEN-ACTIVATED PROTEIN KINASE KINASE KINASE 19-RELATED"/>
    <property type="match status" value="1"/>
</dbReference>
<dbReference type="Gene3D" id="3.40.50.300">
    <property type="entry name" value="P-loop containing nucleotide triphosphate hydrolases"/>
    <property type="match status" value="1"/>
</dbReference>
<dbReference type="PROSITE" id="PS00108">
    <property type="entry name" value="PROTEIN_KINASE_ST"/>
    <property type="match status" value="1"/>
</dbReference>
<evidence type="ECO:0000256" key="7">
    <source>
        <dbReference type="SAM" id="MobiDB-lite"/>
    </source>
</evidence>
<dbReference type="SMART" id="SM00220">
    <property type="entry name" value="S_TKc"/>
    <property type="match status" value="1"/>
</dbReference>
<dbReference type="SUPFAM" id="SSF52540">
    <property type="entry name" value="P-loop containing nucleoside triphosphate hydrolases"/>
    <property type="match status" value="1"/>
</dbReference>
<organism evidence="9 10">
    <name type="scientific">Roseimaritima multifibrata</name>
    <dbReference type="NCBI Taxonomy" id="1930274"/>
    <lineage>
        <taxon>Bacteria</taxon>
        <taxon>Pseudomonadati</taxon>
        <taxon>Planctomycetota</taxon>
        <taxon>Planctomycetia</taxon>
        <taxon>Pirellulales</taxon>
        <taxon>Pirellulaceae</taxon>
        <taxon>Roseimaritima</taxon>
    </lineage>
</organism>
<evidence type="ECO:0000256" key="6">
    <source>
        <dbReference type="PROSITE-ProRule" id="PRU10141"/>
    </source>
</evidence>
<evidence type="ECO:0000256" key="5">
    <source>
        <dbReference type="ARBA" id="ARBA00022840"/>
    </source>
</evidence>
<dbReference type="Pfam" id="PF00069">
    <property type="entry name" value="Pkinase"/>
    <property type="match status" value="1"/>
</dbReference>
<feature type="region of interest" description="Disordered" evidence="7">
    <location>
        <begin position="15"/>
        <end position="48"/>
    </location>
</feature>
<sequence>MMGRYWVDIDGSGLGFDDEDDDGTELQENGDLDTDDGRNSSSGRTKSLPWKLGTEVRGFRLNKLLGRGATGAVYSATDLKTQSTLALKVLFHPDADTINRLKRGFRALAEIFHPNLVMLYGLYQHDGHSFITMEQIDGLPLVPAIRAEGIDSAAVFYDRINSILRDAGRALHALHSNQLVHRDIKPNNLLIDQTGRLRLIDYGMIGSFDPVWDPEGHRAYVAGNRKYMAPEVLTKQNYPPGSDMFSLGRVLVKLIRSCHPFRHGLHMSSDGLLPVDTPKPLARLIRRMLKVEISERPTAWEIASTAADSSEATSSLLVNPWQLRIVGREKSIQEVREWLSLMVAGKARRLHVTASPGIGKTRFLNAIREQLKEHAWLQVFASQCRSREEVPLQAFDEMVDVLARRYSGPNAEQLELDPVSTQILHYSFPVLRGVLKKANEVSRDRSLGQAEANDAAIHLTSQVCRHGPVILIIDDLQWADQDSLALIRRLEKEVHGLFAVITASRDDFIPPDLSPEFVLRLDPLTETESKEVLRRHLQLSRIVLTDSIIQQVVQMANGNCHHLLQLAAGMSAAKPNELAAWSNNTSLDIRCLWRHRLERLSEPARGLLTHIAAAGGPVDIALAMKITNLGEAGREVLSQLLQQQWLSKRTSTHHVEIFHDTILEALSDILPAEQWQQAHLQWAERLIEEGESVSAARIAGHLFQANLPEKGAEYAIRAADEAETRYAFYEAGRWHYRASQHLLPEPAFEQLKKSADAYTAGERSTEAGQIYLEMAEHPQAENPAWCQAAAAESFIRAGNIEQALSIIVDLAVRLGLPTPKSNWRSNLSIICNRLRLRWRGGYRLPAASDSSAVDATEDPLINERVRICFQVTRALAFYENHYAANLITAGLLKIHLPDGSPARLRGAVAYAVLGSYNPGWWRRSAARLLTEMDARVEEDENVDAIAHTAAARGYHYWLQASYADCIFSLEKASTLYRQQCRGMVFESVHTQFPVLTAYFFLGRIDQLMLVAQSMQHDALDRDDQFTLDTATTGFSATAALFNGDVAWVKKRSQLPKARRHDPQWQFLDVLKHVALILRKMYIGRPDHAEKIIKLYRGQLKKSGILRMQAGRIWDSWLQGTVGLQLAVANPEQSWERLNTVSRKARLLIREDVPFAVVVGQLMLARIAEMKGQTDQAKELYTAAAKGADQQQLEPFRRIALDGLEYRPGRRSRPSRLHELLEEMRVQDPVASLRLYTAPRPTKDARPDQ</sequence>
<dbReference type="GO" id="GO:0005524">
    <property type="term" value="F:ATP binding"/>
    <property type="evidence" value="ECO:0007669"/>
    <property type="project" value="UniProtKB-UniRule"/>
</dbReference>
<dbReference type="AlphaFoldDB" id="A0A517MAS1"/>
<evidence type="ECO:0000313" key="10">
    <source>
        <dbReference type="Proteomes" id="UP000320672"/>
    </source>
</evidence>
<dbReference type="PANTHER" id="PTHR11584">
    <property type="entry name" value="SERINE/THREONINE PROTEIN KINASE"/>
    <property type="match status" value="1"/>
</dbReference>